<dbReference type="OrthoDB" id="5900019at2759"/>
<keyword evidence="3" id="KW-1185">Reference proteome</keyword>
<comment type="caution">
    <text evidence="2">The sequence shown here is derived from an EMBL/GenBank/DDBJ whole genome shotgun (WGS) entry which is preliminary data.</text>
</comment>
<evidence type="ECO:0000313" key="3">
    <source>
        <dbReference type="Proteomes" id="UP000605970"/>
    </source>
</evidence>
<gene>
    <name evidence="2" type="ORF">Mgra_00002648</name>
</gene>
<organism evidence="2 3">
    <name type="scientific">Meloidogyne graminicola</name>
    <dbReference type="NCBI Taxonomy" id="189291"/>
    <lineage>
        <taxon>Eukaryota</taxon>
        <taxon>Metazoa</taxon>
        <taxon>Ecdysozoa</taxon>
        <taxon>Nematoda</taxon>
        <taxon>Chromadorea</taxon>
        <taxon>Rhabditida</taxon>
        <taxon>Tylenchina</taxon>
        <taxon>Tylenchomorpha</taxon>
        <taxon>Tylenchoidea</taxon>
        <taxon>Meloidogynidae</taxon>
        <taxon>Meloidogyninae</taxon>
        <taxon>Meloidogyne</taxon>
    </lineage>
</organism>
<reference evidence="2" key="1">
    <citation type="journal article" date="2020" name="Ecol. Evol.">
        <title>Genome structure and content of the rice root-knot nematode (Meloidogyne graminicola).</title>
        <authorList>
            <person name="Phan N.T."/>
            <person name="Danchin E.G.J."/>
            <person name="Klopp C."/>
            <person name="Perfus-Barbeoch L."/>
            <person name="Kozlowski D.K."/>
            <person name="Koutsovoulos G.D."/>
            <person name="Lopez-Roques C."/>
            <person name="Bouchez O."/>
            <person name="Zahm M."/>
            <person name="Besnard G."/>
            <person name="Bellafiore S."/>
        </authorList>
    </citation>
    <scope>NUCLEOTIDE SEQUENCE</scope>
    <source>
        <strain evidence="2">VN-18</strain>
    </source>
</reference>
<name>A0A8S9ZY70_9BILA</name>
<dbReference type="EMBL" id="JABEBT010000016">
    <property type="protein sequence ID" value="KAF7637945.1"/>
    <property type="molecule type" value="Genomic_DNA"/>
</dbReference>
<keyword evidence="1" id="KW-0175">Coiled coil</keyword>
<evidence type="ECO:0000313" key="2">
    <source>
        <dbReference type="EMBL" id="KAF7637945.1"/>
    </source>
</evidence>
<feature type="coiled-coil region" evidence="1">
    <location>
        <begin position="54"/>
        <end position="283"/>
    </location>
</feature>
<sequence length="290" mass="34475">MNPSQYPHQWQQHIVPGYATPIFSQNTGPAFPPAINLPGPTAQFIPYHNNYFQQNEQINEREKTLKLVEQLEKEKSLLEKEIEKLKLDYNHLKEESELKLQNCKKDHEFRLNEIEKTKHEVEEKLTKRIKELASDNLRLEMELEDIESDYKGLGIQNDKLKKDNELLVKDAMKDDEEIVSFQEQLKELYEENIKLNKILEEKKLVNERIIKEIEENNEKIIRKYKKRCSLAEEDLRKSQNILDKKDIQINNLKQQLIELNNKNEELKKELDAMKTNILIAESKSKLQKNK</sequence>
<dbReference type="Proteomes" id="UP000605970">
    <property type="component" value="Unassembled WGS sequence"/>
</dbReference>
<protein>
    <submittedName>
        <fullName evidence="2">Uncharacterized protein</fullName>
    </submittedName>
</protein>
<proteinExistence type="predicted"/>
<accession>A0A8S9ZY70</accession>
<evidence type="ECO:0000256" key="1">
    <source>
        <dbReference type="SAM" id="Coils"/>
    </source>
</evidence>
<dbReference type="AlphaFoldDB" id="A0A8S9ZY70"/>